<dbReference type="AlphaFoldDB" id="D2Z3T8"/>
<comment type="caution">
    <text evidence="2">The sequence shown here is derived from an EMBL/GenBank/DDBJ whole genome shotgun (WGS) entry which is preliminary data.</text>
</comment>
<keyword evidence="1" id="KW-0472">Membrane</keyword>
<keyword evidence="3" id="KW-1185">Reference proteome</keyword>
<sequence length="177" mass="20030">MVSHMRTFVDKTVESHIPVIFNFLIITSFLTFAPPSLLRRTGLDWLHSRYATLISIAFLCCASALVWEAGSRIYQSAKARKTKAQEKDRLRREIRTLTGKEFEIVDILRQAPTGTLWLPVEDSAVFSLHSKGIIEFAVNGVMLREERIHDIKPSILCTLSLLSLEILKEGNSSEQAD</sequence>
<evidence type="ECO:0000313" key="2">
    <source>
        <dbReference type="EMBL" id="EFC90394.1"/>
    </source>
</evidence>
<protein>
    <submittedName>
        <fullName evidence="2">Uncharacterized protein</fullName>
    </submittedName>
</protein>
<name>D2Z3T8_9BACT</name>
<dbReference type="InterPro" id="IPR025982">
    <property type="entry name" value="SieB"/>
</dbReference>
<reference evidence="2 3" key="1">
    <citation type="journal article" date="2010" name="Stand. Genomic Sci.">
        <title>Permanent draft genome sequence of Dethiosulfovibrio peptidovorans type strain (SEBR 4207).</title>
        <authorList>
            <person name="Labutti K."/>
            <person name="Mayilraj S."/>
            <person name="Clum A."/>
            <person name="Lucas S."/>
            <person name="Glavina Del Rio T."/>
            <person name="Nolan M."/>
            <person name="Tice H."/>
            <person name="Cheng J.F."/>
            <person name="Pitluck S."/>
            <person name="Liolios K."/>
            <person name="Ivanova N."/>
            <person name="Mavromatis K."/>
            <person name="Mikhailova N."/>
            <person name="Pati A."/>
            <person name="Goodwin L."/>
            <person name="Chen A."/>
            <person name="Palaniappan K."/>
            <person name="Land M."/>
            <person name="Hauser L."/>
            <person name="Chang Y.J."/>
            <person name="Jeffries C.D."/>
            <person name="Rohde M."/>
            <person name="Spring S."/>
            <person name="Goker M."/>
            <person name="Woyke T."/>
            <person name="Bristow J."/>
            <person name="Eisen J.A."/>
            <person name="Markowitz V."/>
            <person name="Hugenholtz P."/>
            <person name="Kyrpides N.C."/>
            <person name="Klenk H.P."/>
            <person name="Lapidus A."/>
        </authorList>
    </citation>
    <scope>NUCLEOTIDE SEQUENCE [LARGE SCALE GENOMIC DNA]</scope>
    <source>
        <strain evidence="2 3">DSM 11002</strain>
    </source>
</reference>
<dbReference type="PaxDb" id="469381-Dpep_0362"/>
<accession>D2Z3T8</accession>
<gene>
    <name evidence="2" type="ORF">Dpep_0362</name>
</gene>
<evidence type="ECO:0000256" key="1">
    <source>
        <dbReference type="SAM" id="Phobius"/>
    </source>
</evidence>
<proteinExistence type="predicted"/>
<keyword evidence="1" id="KW-1133">Transmembrane helix</keyword>
<dbReference type="Pfam" id="PF14163">
    <property type="entry name" value="SieB"/>
    <property type="match status" value="1"/>
</dbReference>
<dbReference type="STRING" id="469381.Dpep_0362"/>
<evidence type="ECO:0000313" key="3">
    <source>
        <dbReference type="Proteomes" id="UP000006427"/>
    </source>
</evidence>
<keyword evidence="1" id="KW-0812">Transmembrane</keyword>
<dbReference type="EMBL" id="ABTR02000001">
    <property type="protein sequence ID" value="EFC90394.1"/>
    <property type="molecule type" value="Genomic_DNA"/>
</dbReference>
<feature type="transmembrane region" description="Helical" evidence="1">
    <location>
        <begin position="20"/>
        <end position="38"/>
    </location>
</feature>
<organism evidence="2 3">
    <name type="scientific">Dethiosulfovibrio peptidovorans DSM 11002</name>
    <dbReference type="NCBI Taxonomy" id="469381"/>
    <lineage>
        <taxon>Bacteria</taxon>
        <taxon>Thermotogati</taxon>
        <taxon>Synergistota</taxon>
        <taxon>Synergistia</taxon>
        <taxon>Synergistales</taxon>
        <taxon>Dethiosulfovibrionaceae</taxon>
        <taxon>Dethiosulfovibrio</taxon>
    </lineage>
</organism>
<dbReference type="Proteomes" id="UP000006427">
    <property type="component" value="Unassembled WGS sequence"/>
</dbReference>
<feature type="transmembrane region" description="Helical" evidence="1">
    <location>
        <begin position="50"/>
        <end position="67"/>
    </location>
</feature>